<dbReference type="EMBL" id="QOWE01000023">
    <property type="protein sequence ID" value="RCR66899.1"/>
    <property type="molecule type" value="Genomic_DNA"/>
</dbReference>
<dbReference type="Proteomes" id="UP000253383">
    <property type="component" value="Unassembled WGS sequence"/>
</dbReference>
<keyword evidence="3" id="KW-1185">Reference proteome</keyword>
<evidence type="ECO:0000313" key="3">
    <source>
        <dbReference type="Proteomes" id="UP000253383"/>
    </source>
</evidence>
<dbReference type="OrthoDB" id="1366124at2"/>
<feature type="region of interest" description="Disordered" evidence="1">
    <location>
        <begin position="54"/>
        <end position="74"/>
    </location>
</feature>
<sequence>MTTKYKLDRTAFHMGTHTETEQYHASQQAETYAERLKQANYLISVAFDFDLSNPPRLNKSAFSARKHQDLNDIE</sequence>
<reference evidence="2 3" key="1">
    <citation type="submission" date="2018-07" db="EMBL/GenBank/DDBJ databases">
        <title>Genome analysis of Larkinella rosea.</title>
        <authorList>
            <person name="Zhou Z."/>
            <person name="Wang G."/>
        </authorList>
    </citation>
    <scope>NUCLEOTIDE SEQUENCE [LARGE SCALE GENOMIC DNA]</scope>
    <source>
        <strain evidence="3">zzj9</strain>
    </source>
</reference>
<comment type="caution">
    <text evidence="2">The sequence shown here is derived from an EMBL/GenBank/DDBJ whole genome shotgun (WGS) entry which is preliminary data.</text>
</comment>
<accession>A0A368JGV8</accession>
<protein>
    <submittedName>
        <fullName evidence="2">Uncharacterized protein</fullName>
    </submittedName>
</protein>
<name>A0A368JGV8_9BACT</name>
<proteinExistence type="predicted"/>
<evidence type="ECO:0000256" key="1">
    <source>
        <dbReference type="SAM" id="MobiDB-lite"/>
    </source>
</evidence>
<organism evidence="2 3">
    <name type="scientific">Larkinella punicea</name>
    <dbReference type="NCBI Taxonomy" id="2315727"/>
    <lineage>
        <taxon>Bacteria</taxon>
        <taxon>Pseudomonadati</taxon>
        <taxon>Bacteroidota</taxon>
        <taxon>Cytophagia</taxon>
        <taxon>Cytophagales</taxon>
        <taxon>Spirosomataceae</taxon>
        <taxon>Larkinella</taxon>
    </lineage>
</organism>
<dbReference type="AlphaFoldDB" id="A0A368JGV8"/>
<evidence type="ECO:0000313" key="2">
    <source>
        <dbReference type="EMBL" id="RCR66899.1"/>
    </source>
</evidence>
<gene>
    <name evidence="2" type="ORF">DUE52_24170</name>
</gene>